<feature type="region of interest" description="Disordered" evidence="1">
    <location>
        <begin position="183"/>
        <end position="265"/>
    </location>
</feature>
<dbReference type="PANTHER" id="PTHR32010:SF18">
    <property type="entry name" value="DUF789 FAMILY PROTEIN"/>
    <property type="match status" value="1"/>
</dbReference>
<feature type="compositionally biased region" description="Polar residues" evidence="1">
    <location>
        <begin position="405"/>
        <end position="422"/>
    </location>
</feature>
<name>A0A2P6P1L2_ROSCH</name>
<feature type="region of interest" description="Disordered" evidence="1">
    <location>
        <begin position="667"/>
        <end position="689"/>
    </location>
</feature>
<feature type="compositionally biased region" description="Basic and acidic residues" evidence="1">
    <location>
        <begin position="14"/>
        <end position="28"/>
    </location>
</feature>
<dbReference type="Pfam" id="PF05623">
    <property type="entry name" value="DUF789"/>
    <property type="match status" value="1"/>
</dbReference>
<dbReference type="AlphaFoldDB" id="A0A2P6P1L2"/>
<evidence type="ECO:0000313" key="2">
    <source>
        <dbReference type="EMBL" id="PRQ15817.1"/>
    </source>
</evidence>
<dbReference type="InterPro" id="IPR008507">
    <property type="entry name" value="DUF789"/>
</dbReference>
<proteinExistence type="predicted"/>
<feature type="region of interest" description="Disordered" evidence="1">
    <location>
        <begin position="706"/>
        <end position="726"/>
    </location>
</feature>
<reference evidence="2 3" key="1">
    <citation type="journal article" date="2018" name="Nat. Genet.">
        <title>The Rosa genome provides new insights in the design of modern roses.</title>
        <authorList>
            <person name="Bendahmane M."/>
        </authorList>
    </citation>
    <scope>NUCLEOTIDE SEQUENCE [LARGE SCALE GENOMIC DNA]</scope>
    <source>
        <strain evidence="3">cv. Old Blush</strain>
    </source>
</reference>
<accession>A0A2P6P1L2</accession>
<feature type="region of interest" description="Disordered" evidence="1">
    <location>
        <begin position="1"/>
        <end position="28"/>
    </location>
</feature>
<organism evidence="2 3">
    <name type="scientific">Rosa chinensis</name>
    <name type="common">China rose</name>
    <dbReference type="NCBI Taxonomy" id="74649"/>
    <lineage>
        <taxon>Eukaryota</taxon>
        <taxon>Viridiplantae</taxon>
        <taxon>Streptophyta</taxon>
        <taxon>Embryophyta</taxon>
        <taxon>Tracheophyta</taxon>
        <taxon>Spermatophyta</taxon>
        <taxon>Magnoliopsida</taxon>
        <taxon>eudicotyledons</taxon>
        <taxon>Gunneridae</taxon>
        <taxon>Pentapetalae</taxon>
        <taxon>rosids</taxon>
        <taxon>fabids</taxon>
        <taxon>Rosales</taxon>
        <taxon>Rosaceae</taxon>
        <taxon>Rosoideae</taxon>
        <taxon>Rosoideae incertae sedis</taxon>
        <taxon>Rosa</taxon>
    </lineage>
</organism>
<dbReference type="PANTHER" id="PTHR32010">
    <property type="entry name" value="PHOTOSYSTEM II STABILITY/ASSEMBLY FACTOR HCF136, CHLOROPLASTIC"/>
    <property type="match status" value="1"/>
</dbReference>
<evidence type="ECO:0000256" key="1">
    <source>
        <dbReference type="SAM" id="MobiDB-lite"/>
    </source>
</evidence>
<feature type="compositionally biased region" description="Basic residues" evidence="1">
    <location>
        <begin position="195"/>
        <end position="209"/>
    </location>
</feature>
<feature type="region of interest" description="Disordered" evidence="1">
    <location>
        <begin position="638"/>
        <end position="657"/>
    </location>
</feature>
<keyword evidence="3" id="KW-1185">Reference proteome</keyword>
<sequence>MHCALPRANSDFQKGADRGRDSLSRKEQSSFRISSEECEVPSVTWRNSDHRCAIFKFLSLEPDGQWRIVALPLQCNDNINNLVSDAVVNMESLRLVYSPPISHFKFNRQKMQKGPPMDVAYSVKSFTNRRFTGSTMRHQYRNKTLVNKATKWNVSKKFQKSLTSNDPSAMILNDSNTIKSSDVVSNRKIDGNVKRSSRKKSRKKGKQSKKVSCNVGSTDHEVISEEYGNVSSASETCGNKDGDGPAPSSTAPEISLLDSKNSSDEVGTVSNFENHIVLEDSAFPILDGVEAIQRTKASIYNDLYTKGYSEMHDSYVLDSISIGSNSDGSTNLGHDEKHAEKEMYNTDISDPADLSSRKGYFTRQRSLNDVVNTYNHTEDAGQGTHDFGSSSDMKFVVPNKRSRQNKVGQRSANVPKSGSVGNMRTGVWQRVLKNDANDCTGELKKASSVYSRLDLPLRGAPMLNKTCNAVDVNVFLKSENRKQQKDKVSKKLKRKNAPALKREYNCYSRKGSHASLAGSDGSLKLRMDQSDISDILSQAKDKKPSRPTAGFQSRKVECMNSVSVQSMQLCPNEIGHLENVCKTVSGMKNQNVGNQDGSMQKTCNSWKEPSLLQVQSSVYLPHLLHDAASQEVQRQIPLAESSKQNRSSSGSLTHKWMPIGLKDSELAGSARSESSSLEHSDEGASKRWTIKDTVKGNVVSKAAVESMAQGSGHVTRSSDDTEGRLPTSNAVEEVTNNKLHAANYVNSYDVSKGLNAFEAYSNRVLEAVNNACRAQLASEAVQMTSGHPIAEFERLLYYSSPVIHQSPSHTSCHTCCPCNQVDQVGGVSLCRHETPNITLGCLWEWYEKYGSYGLEIRAEEPGSPKRLGADRLAFRAYFVPYLSGIQLFRNVRSTGTGDVDNRLHNHQVLSSCWSGEISRKSSSIGSLPIYSLLFSHLDCKEDAVIPPLVNELGIPEAFAKDVPVQSADTTGFSDLELLLEYFEYEQPQQRRPLYDKIKELVRGDGHSHSKVYGDPTTLDSINLNDLHPRSWYSVAWYPIYRIPDGNFRAAFLTYHSLGCLVRRNANFESRSVDDCIVSPVVGLQSYNAQSECWFQLRPSSAPAQTTLSNFNPCEILEERLRTLEETASLVSRAVVSKGSMTSVNRHPDYEFFLSRRR</sequence>
<dbReference type="OrthoDB" id="1920576at2759"/>
<feature type="compositionally biased region" description="Polar residues" evidence="1">
    <location>
        <begin position="641"/>
        <end position="652"/>
    </location>
</feature>
<dbReference type="EMBL" id="PDCK01000045">
    <property type="protein sequence ID" value="PRQ15817.1"/>
    <property type="molecule type" value="Genomic_DNA"/>
</dbReference>
<feature type="compositionally biased region" description="Basic and acidic residues" evidence="1">
    <location>
        <begin position="676"/>
        <end position="689"/>
    </location>
</feature>
<feature type="compositionally biased region" description="Polar residues" evidence="1">
    <location>
        <begin position="247"/>
        <end position="265"/>
    </location>
</feature>
<dbReference type="STRING" id="74649.A0A2P6P1L2"/>
<dbReference type="Proteomes" id="UP000238479">
    <property type="component" value="Chromosome 7"/>
</dbReference>
<gene>
    <name evidence="2" type="ORF">RchiOBHm_Chr7g0177561</name>
</gene>
<dbReference type="OMA" id="CSFNDIQ"/>
<feature type="region of interest" description="Disordered" evidence="1">
    <location>
        <begin position="401"/>
        <end position="422"/>
    </location>
</feature>
<protein>
    <submittedName>
        <fullName evidence="2">Uncharacterized protein</fullName>
    </submittedName>
</protein>
<dbReference type="Gramene" id="PRQ15817">
    <property type="protein sequence ID" value="PRQ15817"/>
    <property type="gene ID" value="RchiOBHm_Chr7g0177561"/>
</dbReference>
<comment type="caution">
    <text evidence="2">The sequence shown here is derived from an EMBL/GenBank/DDBJ whole genome shotgun (WGS) entry which is preliminary data.</text>
</comment>
<evidence type="ECO:0000313" key="3">
    <source>
        <dbReference type="Proteomes" id="UP000238479"/>
    </source>
</evidence>